<evidence type="ECO:0000259" key="1">
    <source>
        <dbReference type="PROSITE" id="PS50805"/>
    </source>
</evidence>
<gene>
    <name evidence="3" type="primary">LOC110345467</name>
</gene>
<dbReference type="SUPFAM" id="SSF109640">
    <property type="entry name" value="KRAB domain (Kruppel-associated box)"/>
    <property type="match status" value="1"/>
</dbReference>
<dbReference type="InterPro" id="IPR050169">
    <property type="entry name" value="Krueppel_C2H2_ZnF"/>
</dbReference>
<dbReference type="InterPro" id="IPR036051">
    <property type="entry name" value="KRAB_dom_sf"/>
</dbReference>
<sequence>MKAVTFEDVAVDFTMEEWALLNPSQKKLHRDVMWENFRNVASIGRKCDDQQIEDEYRNYWTNLRSADADKCCQDKLRCQHGEMVCVISGPNVPMKLLGVKPGESLECGKPLIGHSSPIVPIINNTGLKSYELCGFKQKLSKYYRHGKASTDFQSFRNMKRQILKKTLIDISNVKSPTLMALKEIMLKRNPLYTSKILEPSVQPTMFKSRKEITVT</sequence>
<dbReference type="SMART" id="SM00349">
    <property type="entry name" value="KRAB"/>
    <property type="match status" value="1"/>
</dbReference>
<accession>A0AAX6RQ35</accession>
<dbReference type="GO" id="GO:0006355">
    <property type="term" value="P:regulation of DNA-templated transcription"/>
    <property type="evidence" value="ECO:0007669"/>
    <property type="project" value="InterPro"/>
</dbReference>
<dbReference type="InterPro" id="IPR001909">
    <property type="entry name" value="KRAB"/>
</dbReference>
<proteinExistence type="predicted"/>
<reference evidence="3" key="1">
    <citation type="submission" date="2025-08" db="UniProtKB">
        <authorList>
            <consortium name="RefSeq"/>
        </authorList>
    </citation>
    <scope>IDENTIFICATION</scope>
</reference>
<name>A0AAX6RQ35_HETGA</name>
<dbReference type="PANTHER" id="PTHR23232">
    <property type="entry name" value="KRAB DOMAIN C2H2 ZINC FINGER"/>
    <property type="match status" value="1"/>
</dbReference>
<evidence type="ECO:0000313" key="3">
    <source>
        <dbReference type="RefSeq" id="XP_021098559.1"/>
    </source>
</evidence>
<organism evidence="2 3">
    <name type="scientific">Heterocephalus glaber</name>
    <name type="common">Naked mole rat</name>
    <dbReference type="NCBI Taxonomy" id="10181"/>
    <lineage>
        <taxon>Eukaryota</taxon>
        <taxon>Metazoa</taxon>
        <taxon>Chordata</taxon>
        <taxon>Craniata</taxon>
        <taxon>Vertebrata</taxon>
        <taxon>Euteleostomi</taxon>
        <taxon>Mammalia</taxon>
        <taxon>Eutheria</taxon>
        <taxon>Euarchontoglires</taxon>
        <taxon>Glires</taxon>
        <taxon>Rodentia</taxon>
        <taxon>Hystricomorpha</taxon>
        <taxon>Bathyergidae</taxon>
        <taxon>Heterocephalus</taxon>
    </lineage>
</organism>
<dbReference type="Proteomes" id="UP000694906">
    <property type="component" value="Unplaced"/>
</dbReference>
<evidence type="ECO:0000313" key="2">
    <source>
        <dbReference type="Proteomes" id="UP000694906"/>
    </source>
</evidence>
<feature type="domain" description="KRAB" evidence="1">
    <location>
        <begin position="4"/>
        <end position="115"/>
    </location>
</feature>
<dbReference type="AlphaFoldDB" id="A0AAX6RQ35"/>
<dbReference type="PANTHER" id="PTHR23232:SF158">
    <property type="entry name" value="KRAB DOMAIN-CONTAINING PROTEIN 5"/>
    <property type="match status" value="1"/>
</dbReference>
<dbReference type="Pfam" id="PF01352">
    <property type="entry name" value="KRAB"/>
    <property type="match status" value="1"/>
</dbReference>
<protein>
    <submittedName>
        <fullName evidence="3">Zinc finger protein 670-like</fullName>
    </submittedName>
</protein>
<dbReference type="Gene3D" id="6.10.140.140">
    <property type="match status" value="1"/>
</dbReference>
<dbReference type="GeneID" id="110345467"/>
<keyword evidence="2" id="KW-1185">Reference proteome</keyword>
<dbReference type="RefSeq" id="XP_021098559.1">
    <property type="nucleotide sequence ID" value="XM_021242900.1"/>
</dbReference>
<dbReference type="CDD" id="cd07765">
    <property type="entry name" value="KRAB_A-box"/>
    <property type="match status" value="1"/>
</dbReference>
<dbReference type="PROSITE" id="PS50805">
    <property type="entry name" value="KRAB"/>
    <property type="match status" value="1"/>
</dbReference>